<sequence length="245" mass="26956">MYVYGSICPYRRPFSKRHGLLGATGPTGATGLTGPVGPASASGVVGHGDLPDLLKPYACRERHGTIDMDMHYRINAFMEVGTMISVCPFRDGSCFFLICMAMCVAHHIGESNCKELFFVIPFLMQKGNLSSNLYLVVSTCIDKVLEAPRFIEGASTKLTWIPALIFSATAIEHRRSLNSSEFWTEGLVVFHSFVDLAYTNQDLEKCAEELEAARASPSPNQTSKDARVEIAKLQAELVTQLELLQ</sequence>
<dbReference type="Proteomes" id="UP000734854">
    <property type="component" value="Unassembled WGS sequence"/>
</dbReference>
<evidence type="ECO:0000313" key="2">
    <source>
        <dbReference type="Proteomes" id="UP000734854"/>
    </source>
</evidence>
<proteinExistence type="predicted"/>
<keyword evidence="2" id="KW-1185">Reference proteome</keyword>
<evidence type="ECO:0000313" key="1">
    <source>
        <dbReference type="EMBL" id="KAG6470768.1"/>
    </source>
</evidence>
<gene>
    <name evidence="1" type="ORF">ZIOFF_071846</name>
</gene>
<dbReference type="EMBL" id="JACMSC010000021">
    <property type="protein sequence ID" value="KAG6470768.1"/>
    <property type="molecule type" value="Genomic_DNA"/>
</dbReference>
<name>A0A8J5C234_ZINOF</name>
<reference evidence="1 2" key="1">
    <citation type="submission" date="2020-08" db="EMBL/GenBank/DDBJ databases">
        <title>Plant Genome Project.</title>
        <authorList>
            <person name="Zhang R.-G."/>
        </authorList>
    </citation>
    <scope>NUCLEOTIDE SEQUENCE [LARGE SCALE GENOMIC DNA]</scope>
    <source>
        <tissue evidence="1">Rhizome</tissue>
    </source>
</reference>
<comment type="caution">
    <text evidence="1">The sequence shown here is derived from an EMBL/GenBank/DDBJ whole genome shotgun (WGS) entry which is preliminary data.</text>
</comment>
<dbReference type="AlphaFoldDB" id="A0A8J5C234"/>
<protein>
    <submittedName>
        <fullName evidence="1">Uncharacterized protein</fullName>
    </submittedName>
</protein>
<accession>A0A8J5C234</accession>
<organism evidence="1 2">
    <name type="scientific">Zingiber officinale</name>
    <name type="common">Ginger</name>
    <name type="synonym">Amomum zingiber</name>
    <dbReference type="NCBI Taxonomy" id="94328"/>
    <lineage>
        <taxon>Eukaryota</taxon>
        <taxon>Viridiplantae</taxon>
        <taxon>Streptophyta</taxon>
        <taxon>Embryophyta</taxon>
        <taxon>Tracheophyta</taxon>
        <taxon>Spermatophyta</taxon>
        <taxon>Magnoliopsida</taxon>
        <taxon>Liliopsida</taxon>
        <taxon>Zingiberales</taxon>
        <taxon>Zingiberaceae</taxon>
        <taxon>Zingiber</taxon>
    </lineage>
</organism>